<feature type="region of interest" description="Disordered" evidence="2">
    <location>
        <begin position="233"/>
        <end position="327"/>
    </location>
</feature>
<evidence type="ECO:0000256" key="2">
    <source>
        <dbReference type="SAM" id="MobiDB-lite"/>
    </source>
</evidence>
<comment type="similarity">
    <text evidence="1">Belongs to the peptidase M67A family. CSN6 subfamily.</text>
</comment>
<dbReference type="EMBL" id="GBEZ01017914">
    <property type="protein sequence ID" value="JAC68467.1"/>
    <property type="molecule type" value="Transcribed_RNA"/>
</dbReference>
<dbReference type="AlphaFoldDB" id="A0A061R6C1"/>
<accession>A0A061R6C1</accession>
<feature type="compositionally biased region" description="Basic and acidic residues" evidence="2">
    <location>
        <begin position="318"/>
        <end position="327"/>
    </location>
</feature>
<dbReference type="InterPro" id="IPR037518">
    <property type="entry name" value="MPN"/>
</dbReference>
<organism evidence="4">
    <name type="scientific">Tetraselmis sp. GSL018</name>
    <dbReference type="NCBI Taxonomy" id="582737"/>
    <lineage>
        <taxon>Eukaryota</taxon>
        <taxon>Viridiplantae</taxon>
        <taxon>Chlorophyta</taxon>
        <taxon>core chlorophytes</taxon>
        <taxon>Chlorodendrophyceae</taxon>
        <taxon>Chlorodendrales</taxon>
        <taxon>Chlorodendraceae</taxon>
        <taxon>Tetraselmis</taxon>
    </lineage>
</organism>
<dbReference type="SMART" id="SM00232">
    <property type="entry name" value="JAB_MPN"/>
    <property type="match status" value="1"/>
</dbReference>
<protein>
    <submittedName>
        <fullName evidence="4">COP9 signalosome complex subunit 6</fullName>
    </submittedName>
</protein>
<evidence type="ECO:0000259" key="3">
    <source>
        <dbReference type="PROSITE" id="PS50249"/>
    </source>
</evidence>
<dbReference type="Gene3D" id="3.40.140.10">
    <property type="entry name" value="Cytidine Deaminase, domain 2"/>
    <property type="match status" value="1"/>
</dbReference>
<reference evidence="4" key="1">
    <citation type="submission" date="2014-05" db="EMBL/GenBank/DDBJ databases">
        <title>The transcriptome of the halophilic microalga Tetraselmis sp. GSL018 isolated from the Great Salt Lake, Utah.</title>
        <authorList>
            <person name="Jinkerson R.E."/>
            <person name="D'Adamo S."/>
            <person name="Posewitz M.C."/>
        </authorList>
    </citation>
    <scope>NUCLEOTIDE SEQUENCE</scope>
    <source>
        <strain evidence="4">GSL018</strain>
    </source>
</reference>
<dbReference type="GO" id="GO:0008180">
    <property type="term" value="C:COP9 signalosome"/>
    <property type="evidence" value="ECO:0007669"/>
    <property type="project" value="TreeGrafter"/>
</dbReference>
<dbReference type="PROSITE" id="PS50249">
    <property type="entry name" value="MPN"/>
    <property type="match status" value="1"/>
</dbReference>
<feature type="domain" description="MPN" evidence="3">
    <location>
        <begin position="13"/>
        <end position="154"/>
    </location>
</feature>
<feature type="compositionally biased region" description="Low complexity" evidence="2">
    <location>
        <begin position="308"/>
        <end position="317"/>
    </location>
</feature>
<feature type="region of interest" description="Disordered" evidence="2">
    <location>
        <begin position="176"/>
        <end position="214"/>
    </location>
</feature>
<feature type="compositionally biased region" description="Basic residues" evidence="2">
    <location>
        <begin position="241"/>
        <end position="254"/>
    </location>
</feature>
<feature type="compositionally biased region" description="Basic and acidic residues" evidence="2">
    <location>
        <begin position="189"/>
        <end position="204"/>
    </location>
</feature>
<dbReference type="InterPro" id="IPR000555">
    <property type="entry name" value="JAMM/MPN+_dom"/>
</dbReference>
<dbReference type="PANTHER" id="PTHR10540">
    <property type="entry name" value="EUKARYOTIC TRANSLATION INITIATION FACTOR 3 SUBUNIT F-RELATED"/>
    <property type="match status" value="1"/>
</dbReference>
<sequence length="327" mass="35421">METPKQSSSGLEFKLHPLVLVNISDHHTRTKLNSRVIEPNSGTVPVLGCLLGLHTGLTVEITNSFEVLHEVKDGVLVPDSAFLTTKQDQYKRVFPSLDVVGWYTTGEAPREEHLSTHKMMMDINESPVFLLLNPAPSASSKDLPIALYESELHVVDGANTLKLSCANYNIEVRATADPCGGSLSSGKRTRGESEGRAGRGERGEGGAVAPPPFPAVAKAFRPRFVLRPWREGRARREAGNRRRPSRRPSLRRRSVSGAEPRRGIGARGMEERSRFSGVSRAPPPLPAPPSPHPAAGLMGLGPRELTGRSEAAAAAPRSRAEEARATF</sequence>
<evidence type="ECO:0000256" key="1">
    <source>
        <dbReference type="ARBA" id="ARBA00010893"/>
    </source>
</evidence>
<dbReference type="PANTHER" id="PTHR10540:SF8">
    <property type="entry name" value="COP9 SIGNALOSOME COMPLEX SUBUNIT 6"/>
    <property type="match status" value="1"/>
</dbReference>
<gene>
    <name evidence="4" type="primary">COPS6</name>
    <name evidence="4" type="ORF">TSPGSL018_8643</name>
</gene>
<evidence type="ECO:0000313" key="4">
    <source>
        <dbReference type="EMBL" id="JAC68467.1"/>
    </source>
</evidence>
<proteinExistence type="inferred from homology"/>
<feature type="compositionally biased region" description="Pro residues" evidence="2">
    <location>
        <begin position="281"/>
        <end position="292"/>
    </location>
</feature>
<dbReference type="Pfam" id="PF01398">
    <property type="entry name" value="JAB"/>
    <property type="match status" value="1"/>
</dbReference>
<name>A0A061R6C1_9CHLO</name>
<dbReference type="GO" id="GO:0008237">
    <property type="term" value="F:metallopeptidase activity"/>
    <property type="evidence" value="ECO:0007669"/>
    <property type="project" value="InterPro"/>
</dbReference>